<reference evidence="2" key="1">
    <citation type="journal article" date="2019" name="bioRxiv">
        <title>The Genome of the Zebra Mussel, Dreissena polymorpha: A Resource for Invasive Species Research.</title>
        <authorList>
            <person name="McCartney M.A."/>
            <person name="Auch B."/>
            <person name="Kono T."/>
            <person name="Mallez S."/>
            <person name="Zhang Y."/>
            <person name="Obille A."/>
            <person name="Becker A."/>
            <person name="Abrahante J.E."/>
            <person name="Garbe J."/>
            <person name="Badalamenti J.P."/>
            <person name="Herman A."/>
            <person name="Mangelson H."/>
            <person name="Liachko I."/>
            <person name="Sullivan S."/>
            <person name="Sone E.D."/>
            <person name="Koren S."/>
            <person name="Silverstein K.A.T."/>
            <person name="Beckman K.B."/>
            <person name="Gohl D.M."/>
        </authorList>
    </citation>
    <scope>NUCLEOTIDE SEQUENCE</scope>
    <source>
        <strain evidence="2">Duluth1</strain>
        <tissue evidence="2">Whole animal</tissue>
    </source>
</reference>
<dbReference type="Proteomes" id="UP000828390">
    <property type="component" value="Unassembled WGS sequence"/>
</dbReference>
<protein>
    <submittedName>
        <fullName evidence="2">Uncharacterized protein</fullName>
    </submittedName>
</protein>
<proteinExistence type="predicted"/>
<dbReference type="EMBL" id="JAIWYP010000003">
    <property type="protein sequence ID" value="KAH3845707.1"/>
    <property type="molecule type" value="Genomic_DNA"/>
</dbReference>
<gene>
    <name evidence="2" type="ORF">DPMN_087990</name>
</gene>
<reference evidence="2" key="2">
    <citation type="submission" date="2020-11" db="EMBL/GenBank/DDBJ databases">
        <authorList>
            <person name="McCartney M.A."/>
            <person name="Auch B."/>
            <person name="Kono T."/>
            <person name="Mallez S."/>
            <person name="Becker A."/>
            <person name="Gohl D.M."/>
            <person name="Silverstein K.A.T."/>
            <person name="Koren S."/>
            <person name="Bechman K.B."/>
            <person name="Herman A."/>
            <person name="Abrahante J.E."/>
            <person name="Garbe J."/>
        </authorList>
    </citation>
    <scope>NUCLEOTIDE SEQUENCE</scope>
    <source>
        <strain evidence="2">Duluth1</strain>
        <tissue evidence="2">Whole animal</tissue>
    </source>
</reference>
<evidence type="ECO:0000256" key="1">
    <source>
        <dbReference type="SAM" id="MobiDB-lite"/>
    </source>
</evidence>
<evidence type="ECO:0000313" key="3">
    <source>
        <dbReference type="Proteomes" id="UP000828390"/>
    </source>
</evidence>
<comment type="caution">
    <text evidence="2">The sequence shown here is derived from an EMBL/GenBank/DDBJ whole genome shotgun (WGS) entry which is preliminary data.</text>
</comment>
<accession>A0A9D4KTC0</accession>
<organism evidence="2 3">
    <name type="scientific">Dreissena polymorpha</name>
    <name type="common">Zebra mussel</name>
    <name type="synonym">Mytilus polymorpha</name>
    <dbReference type="NCBI Taxonomy" id="45954"/>
    <lineage>
        <taxon>Eukaryota</taxon>
        <taxon>Metazoa</taxon>
        <taxon>Spiralia</taxon>
        <taxon>Lophotrochozoa</taxon>
        <taxon>Mollusca</taxon>
        <taxon>Bivalvia</taxon>
        <taxon>Autobranchia</taxon>
        <taxon>Heteroconchia</taxon>
        <taxon>Euheterodonta</taxon>
        <taxon>Imparidentia</taxon>
        <taxon>Neoheterodontei</taxon>
        <taxon>Myida</taxon>
        <taxon>Dreissenoidea</taxon>
        <taxon>Dreissenidae</taxon>
        <taxon>Dreissena</taxon>
    </lineage>
</organism>
<sequence length="120" mass="13333">MSVTVIEVVEPSDTISEEAEDMQEYYNQPETLPGEVYHKASLDVEALASNVQGAFPLLQGDSSRQPRQRDSSREPTQRDSSKQPTQMDSSREPTQRDSSREQTQKDSSRESAAAGVADEK</sequence>
<dbReference type="AlphaFoldDB" id="A0A9D4KTC0"/>
<evidence type="ECO:0000313" key="2">
    <source>
        <dbReference type="EMBL" id="KAH3845707.1"/>
    </source>
</evidence>
<feature type="compositionally biased region" description="Basic and acidic residues" evidence="1">
    <location>
        <begin position="89"/>
        <end position="109"/>
    </location>
</feature>
<feature type="compositionally biased region" description="Basic and acidic residues" evidence="1">
    <location>
        <begin position="67"/>
        <end position="81"/>
    </location>
</feature>
<keyword evidence="3" id="KW-1185">Reference proteome</keyword>
<feature type="region of interest" description="Disordered" evidence="1">
    <location>
        <begin position="55"/>
        <end position="120"/>
    </location>
</feature>
<name>A0A9D4KTC0_DREPO</name>